<dbReference type="CDD" id="cd02440">
    <property type="entry name" value="AdoMet_MTases"/>
    <property type="match status" value="1"/>
</dbReference>
<keyword evidence="6" id="KW-0949">S-adenosyl-L-methionine</keyword>
<dbReference type="Pfam" id="PF02390">
    <property type="entry name" value="Methyltransf_4"/>
    <property type="match status" value="1"/>
</dbReference>
<dbReference type="OrthoDB" id="66144at2759"/>
<accession>A0A1V9Z3A0</accession>
<organism evidence="8 9">
    <name type="scientific">Thraustotheca clavata</name>
    <dbReference type="NCBI Taxonomy" id="74557"/>
    <lineage>
        <taxon>Eukaryota</taxon>
        <taxon>Sar</taxon>
        <taxon>Stramenopiles</taxon>
        <taxon>Oomycota</taxon>
        <taxon>Saprolegniomycetes</taxon>
        <taxon>Saprolegniales</taxon>
        <taxon>Achlyaceae</taxon>
        <taxon>Thraustotheca</taxon>
    </lineage>
</organism>
<dbReference type="EMBL" id="JNBS01002329">
    <property type="protein sequence ID" value="OQR92431.1"/>
    <property type="molecule type" value="Genomic_DNA"/>
</dbReference>
<evidence type="ECO:0000256" key="6">
    <source>
        <dbReference type="ARBA" id="ARBA00022691"/>
    </source>
</evidence>
<dbReference type="InterPro" id="IPR026170">
    <property type="entry name" value="FAM173A/B"/>
</dbReference>
<keyword evidence="9" id="KW-1185">Reference proteome</keyword>
<keyword evidence="5" id="KW-0808">Transferase</keyword>
<comment type="catalytic activity">
    <reaction evidence="1">
        <text>guanosine(46) in tRNA + S-adenosyl-L-methionine = N(7)-methylguanosine(46) in tRNA + S-adenosyl-L-homocysteine</text>
        <dbReference type="Rhea" id="RHEA:42708"/>
        <dbReference type="Rhea" id="RHEA-COMP:10188"/>
        <dbReference type="Rhea" id="RHEA-COMP:10189"/>
        <dbReference type="ChEBI" id="CHEBI:57856"/>
        <dbReference type="ChEBI" id="CHEBI:59789"/>
        <dbReference type="ChEBI" id="CHEBI:74269"/>
        <dbReference type="ChEBI" id="CHEBI:74480"/>
        <dbReference type="EC" id="2.1.1.33"/>
    </reaction>
</comment>
<dbReference type="PANTHER" id="PTHR13610:SF11">
    <property type="entry name" value="METHYLTRANSFERASE DOMAIN-CONTAINING PROTEIN"/>
    <property type="match status" value="1"/>
</dbReference>
<comment type="caution">
    <text evidence="8">The sequence shown here is derived from an EMBL/GenBank/DDBJ whole genome shotgun (WGS) entry which is preliminary data.</text>
</comment>
<keyword evidence="4" id="KW-0489">Methyltransferase</keyword>
<proteinExistence type="inferred from homology"/>
<name>A0A1V9Z3A0_9STRA</name>
<evidence type="ECO:0000256" key="4">
    <source>
        <dbReference type="ARBA" id="ARBA00022603"/>
    </source>
</evidence>
<evidence type="ECO:0000256" key="3">
    <source>
        <dbReference type="ARBA" id="ARBA00011977"/>
    </source>
</evidence>
<evidence type="ECO:0000256" key="2">
    <source>
        <dbReference type="ARBA" id="ARBA00010633"/>
    </source>
</evidence>
<dbReference type="GO" id="GO:0016279">
    <property type="term" value="F:protein-lysine N-methyltransferase activity"/>
    <property type="evidence" value="ECO:0007669"/>
    <property type="project" value="InterPro"/>
</dbReference>
<comment type="similarity">
    <text evidence="2">Belongs to the ANT/ATPSC lysine N-methyltransferase family.</text>
</comment>
<reference evidence="8 9" key="1">
    <citation type="journal article" date="2014" name="Genome Biol. Evol.">
        <title>The secreted proteins of Achlya hypogyna and Thraustotheca clavata identify the ancestral oomycete secretome and reveal gene acquisitions by horizontal gene transfer.</title>
        <authorList>
            <person name="Misner I."/>
            <person name="Blouin N."/>
            <person name="Leonard G."/>
            <person name="Richards T.A."/>
            <person name="Lane C.E."/>
        </authorList>
    </citation>
    <scope>NUCLEOTIDE SEQUENCE [LARGE SCALE GENOMIC DNA]</scope>
    <source>
        <strain evidence="8 9">ATCC 34112</strain>
    </source>
</reference>
<dbReference type="Gene3D" id="3.40.50.150">
    <property type="entry name" value="Vaccinia Virus protein VP39"/>
    <property type="match status" value="1"/>
</dbReference>
<evidence type="ECO:0000313" key="9">
    <source>
        <dbReference type="Proteomes" id="UP000243217"/>
    </source>
</evidence>
<evidence type="ECO:0000313" key="8">
    <source>
        <dbReference type="EMBL" id="OQR92431.1"/>
    </source>
</evidence>
<dbReference type="GO" id="GO:0008176">
    <property type="term" value="F:tRNA (guanine(46)-N7)-methyltransferase activity"/>
    <property type="evidence" value="ECO:0007669"/>
    <property type="project" value="UniProtKB-EC"/>
</dbReference>
<sequence length="181" mass="20470">MIAPRKTLHSTPHAVIAQAFDLARVTEEDVVCDVGCGDGRVLLYAASQLHVARCVGIEIDQDRANGVLAKAKELGFQDNFHVYCGNALEMNIDEDVSVLFLFLIERGLKQVFRQLLECQSKLRAKPLRIITYLYRIHVMDPYLVDTRMCAAVQETIDVKSAKTEAKFPIYYYLLPPIHRSS</sequence>
<evidence type="ECO:0000256" key="7">
    <source>
        <dbReference type="ARBA" id="ARBA00022694"/>
    </source>
</evidence>
<protein>
    <recommendedName>
        <fullName evidence="3">tRNA (guanine(46)-N(7))-methyltransferase</fullName>
        <ecNumber evidence="3">2.1.1.33</ecNumber>
    </recommendedName>
</protein>
<dbReference type="GO" id="GO:1905706">
    <property type="term" value="P:regulation of mitochondrial ATP synthesis coupled proton transport"/>
    <property type="evidence" value="ECO:0007669"/>
    <property type="project" value="TreeGrafter"/>
</dbReference>
<dbReference type="InterPro" id="IPR003358">
    <property type="entry name" value="tRNA_(Gua-N-7)_MeTrfase_Trmb"/>
</dbReference>
<dbReference type="AlphaFoldDB" id="A0A1V9Z3A0"/>
<dbReference type="GO" id="GO:0005739">
    <property type="term" value="C:mitochondrion"/>
    <property type="evidence" value="ECO:0007669"/>
    <property type="project" value="TreeGrafter"/>
</dbReference>
<dbReference type="Proteomes" id="UP000243217">
    <property type="component" value="Unassembled WGS sequence"/>
</dbReference>
<evidence type="ECO:0000256" key="1">
    <source>
        <dbReference type="ARBA" id="ARBA00000142"/>
    </source>
</evidence>
<evidence type="ECO:0000256" key="5">
    <source>
        <dbReference type="ARBA" id="ARBA00022679"/>
    </source>
</evidence>
<dbReference type="STRING" id="74557.A0A1V9Z3A0"/>
<keyword evidence="7" id="KW-0819">tRNA processing</keyword>
<dbReference type="InterPro" id="IPR029063">
    <property type="entry name" value="SAM-dependent_MTases_sf"/>
</dbReference>
<gene>
    <name evidence="8" type="ORF">THRCLA_22387</name>
</gene>
<dbReference type="PANTHER" id="PTHR13610">
    <property type="entry name" value="METHYLTRANSFERASE DOMAIN-CONTAINING PROTEIN"/>
    <property type="match status" value="1"/>
</dbReference>
<dbReference type="SUPFAM" id="SSF53335">
    <property type="entry name" value="S-adenosyl-L-methionine-dependent methyltransferases"/>
    <property type="match status" value="1"/>
</dbReference>
<dbReference type="EC" id="2.1.1.33" evidence="3"/>